<dbReference type="PROSITE" id="PS51084">
    <property type="entry name" value="HIT_2"/>
    <property type="match status" value="1"/>
</dbReference>
<feature type="binding site" evidence="3">
    <location>
        <position position="123"/>
    </location>
    <ligand>
        <name>substrate</name>
    </ligand>
</feature>
<feature type="domain" description="HIT" evidence="5">
    <location>
        <begin position="22"/>
        <end position="134"/>
    </location>
</feature>
<evidence type="ECO:0000313" key="6">
    <source>
        <dbReference type="EMBL" id="KAF1086223.1"/>
    </source>
</evidence>
<evidence type="ECO:0000256" key="2">
    <source>
        <dbReference type="PIRSR" id="PIRSR639383-1"/>
    </source>
</evidence>
<keyword evidence="7" id="KW-1185">Reference proteome</keyword>
<keyword evidence="6" id="KW-0548">Nucleotidyltransferase</keyword>
<dbReference type="InterPro" id="IPR052908">
    <property type="entry name" value="AP-4-A_phosphorylase"/>
</dbReference>
<dbReference type="PANTHER" id="PTHR42997">
    <property type="entry name" value="HIT FAMILY HYDROLASE"/>
    <property type="match status" value="1"/>
</dbReference>
<comment type="caution">
    <text evidence="6">The sequence shown here is derived from an EMBL/GenBank/DDBJ whole genome shotgun (WGS) entry which is preliminary data.</text>
</comment>
<dbReference type="CDD" id="cd01275">
    <property type="entry name" value="FHIT"/>
    <property type="match status" value="1"/>
</dbReference>
<gene>
    <name evidence="6" type="ORF">SPSYN_00964</name>
</gene>
<dbReference type="AlphaFoldDB" id="A0A9D2WSD8"/>
<evidence type="ECO:0000256" key="3">
    <source>
        <dbReference type="PIRSR" id="PIRSR639383-2"/>
    </source>
</evidence>
<sequence length="163" mass="18392">MDRLWAPWRGVYVVNKSGTECIFCEKLNAGVEKDFENYVLYRGDNVFALLNIYPYNNGHLMVVPNRHVGEIEELKLEEMQELFTVIQLMVRVQRSALSPDGFNVGMNLGKVAGAGIPGHLHIHIVPRWGGDTNFMPVLADVRVIPEGLEATYAKLKQALERIV</sequence>
<organism evidence="6 7">
    <name type="scientific">Sporotomaculum syntrophicum</name>
    <dbReference type="NCBI Taxonomy" id="182264"/>
    <lineage>
        <taxon>Bacteria</taxon>
        <taxon>Bacillati</taxon>
        <taxon>Bacillota</taxon>
        <taxon>Clostridia</taxon>
        <taxon>Eubacteriales</taxon>
        <taxon>Desulfallaceae</taxon>
        <taxon>Sporotomaculum</taxon>
    </lineage>
</organism>
<reference evidence="6" key="1">
    <citation type="submission" date="2016-02" db="EMBL/GenBank/DDBJ databases">
        <title>Draft Genome Sequence of Sporotomaculum syntrophicum Strain FB, a Syntrophic Benzoate Degrader.</title>
        <authorList>
            <person name="Nobu M.K."/>
            <person name="Narihiro T."/>
            <person name="Qiu Y.-L."/>
            <person name="Ohashi A."/>
            <person name="Liu W.-T."/>
            <person name="Yuji S."/>
        </authorList>
    </citation>
    <scope>NUCLEOTIDE SEQUENCE</scope>
    <source>
        <strain evidence="6">FB</strain>
    </source>
</reference>
<evidence type="ECO:0000313" key="7">
    <source>
        <dbReference type="Proteomes" id="UP000798488"/>
    </source>
</evidence>
<dbReference type="PANTHER" id="PTHR42997:SF1">
    <property type="entry name" value="AP-4-A PHOSPHORYLASE"/>
    <property type="match status" value="1"/>
</dbReference>
<dbReference type="Gene3D" id="3.30.428.10">
    <property type="entry name" value="HIT-like"/>
    <property type="match status" value="1"/>
</dbReference>
<dbReference type="RefSeq" id="WP_161821336.1">
    <property type="nucleotide sequence ID" value="NZ_LSRS01000002.1"/>
</dbReference>
<feature type="binding site" evidence="3">
    <location>
        <position position="51"/>
    </location>
    <ligand>
        <name>substrate</name>
    </ligand>
</feature>
<dbReference type="GO" id="GO:0003877">
    <property type="term" value="F:ATP:ADP adenylyltransferase activity"/>
    <property type="evidence" value="ECO:0007669"/>
    <property type="project" value="UniProtKB-EC"/>
</dbReference>
<dbReference type="SUPFAM" id="SSF54197">
    <property type="entry name" value="HIT-like"/>
    <property type="match status" value="1"/>
</dbReference>
<dbReference type="GO" id="GO:0000166">
    <property type="term" value="F:nucleotide binding"/>
    <property type="evidence" value="ECO:0007669"/>
    <property type="project" value="UniProtKB-KW"/>
</dbReference>
<feature type="short sequence motif" description="Histidine triad motif" evidence="4">
    <location>
        <begin position="119"/>
        <end position="123"/>
    </location>
</feature>
<dbReference type="InterPro" id="IPR011146">
    <property type="entry name" value="HIT-like"/>
</dbReference>
<protein>
    <submittedName>
        <fullName evidence="6">AP-4-A phosphorylase</fullName>
        <ecNumber evidence="6">2.7.7.53</ecNumber>
    </submittedName>
</protein>
<dbReference type="Proteomes" id="UP000798488">
    <property type="component" value="Unassembled WGS sequence"/>
</dbReference>
<dbReference type="InterPro" id="IPR039383">
    <property type="entry name" value="FHIT"/>
</dbReference>
<dbReference type="Pfam" id="PF01230">
    <property type="entry name" value="HIT"/>
    <property type="match status" value="1"/>
</dbReference>
<keyword evidence="1" id="KW-0547">Nucleotide-binding</keyword>
<accession>A0A9D2WSD8</accession>
<dbReference type="EC" id="2.7.7.53" evidence="6"/>
<keyword evidence="6" id="KW-0808">Transferase</keyword>
<name>A0A9D2WSD8_9FIRM</name>
<dbReference type="InterPro" id="IPR036265">
    <property type="entry name" value="HIT-like_sf"/>
</dbReference>
<dbReference type="EMBL" id="LSRS01000002">
    <property type="protein sequence ID" value="KAF1086223.1"/>
    <property type="molecule type" value="Genomic_DNA"/>
</dbReference>
<feature type="active site" description="Tele-AMP-histidine intermediate" evidence="2">
    <location>
        <position position="121"/>
    </location>
</feature>
<evidence type="ECO:0000256" key="1">
    <source>
        <dbReference type="ARBA" id="ARBA00022741"/>
    </source>
</evidence>
<evidence type="ECO:0000256" key="4">
    <source>
        <dbReference type="PROSITE-ProRule" id="PRU00464"/>
    </source>
</evidence>
<evidence type="ECO:0000259" key="5">
    <source>
        <dbReference type="PROSITE" id="PS51084"/>
    </source>
</evidence>
<dbReference type="OrthoDB" id="9784774at2"/>
<proteinExistence type="predicted"/>